<protein>
    <submittedName>
        <fullName evidence="3">Tripartite tricarboxylate transporter substrate binding protein</fullName>
    </submittedName>
</protein>
<evidence type="ECO:0000256" key="2">
    <source>
        <dbReference type="SAM" id="SignalP"/>
    </source>
</evidence>
<keyword evidence="4" id="KW-1185">Reference proteome</keyword>
<dbReference type="Gene3D" id="3.40.190.150">
    <property type="entry name" value="Bordetella uptake gene, domain 1"/>
    <property type="match status" value="1"/>
</dbReference>
<dbReference type="InterPro" id="IPR006311">
    <property type="entry name" value="TAT_signal"/>
</dbReference>
<dbReference type="EMBL" id="JAGIZB010000004">
    <property type="protein sequence ID" value="MBP0444272.1"/>
    <property type="molecule type" value="Genomic_DNA"/>
</dbReference>
<dbReference type="PANTHER" id="PTHR42928:SF5">
    <property type="entry name" value="BLR1237 PROTEIN"/>
    <property type="match status" value="1"/>
</dbReference>
<dbReference type="PANTHER" id="PTHR42928">
    <property type="entry name" value="TRICARBOXYLATE-BINDING PROTEIN"/>
    <property type="match status" value="1"/>
</dbReference>
<dbReference type="Pfam" id="PF03401">
    <property type="entry name" value="TctC"/>
    <property type="match status" value="1"/>
</dbReference>
<feature type="signal peptide" evidence="2">
    <location>
        <begin position="1"/>
        <end position="33"/>
    </location>
</feature>
<dbReference type="Proteomes" id="UP000681594">
    <property type="component" value="Unassembled WGS sequence"/>
</dbReference>
<name>A0ABS4AB93_9PROT</name>
<dbReference type="RefSeq" id="WP_209378499.1">
    <property type="nucleotide sequence ID" value="NZ_JAGIZB010000004.1"/>
</dbReference>
<comment type="similarity">
    <text evidence="1">Belongs to the UPF0065 (bug) family.</text>
</comment>
<organism evidence="3 4">
    <name type="scientific">Pararoseomonas baculiformis</name>
    <dbReference type="NCBI Taxonomy" id="2820812"/>
    <lineage>
        <taxon>Bacteria</taxon>
        <taxon>Pseudomonadati</taxon>
        <taxon>Pseudomonadota</taxon>
        <taxon>Alphaproteobacteria</taxon>
        <taxon>Acetobacterales</taxon>
        <taxon>Acetobacteraceae</taxon>
        <taxon>Pararoseomonas</taxon>
    </lineage>
</organism>
<proteinExistence type="inferred from homology"/>
<dbReference type="CDD" id="cd07012">
    <property type="entry name" value="PBP2_Bug_TTT"/>
    <property type="match status" value="1"/>
</dbReference>
<feature type="chain" id="PRO_5045639014" evidence="2">
    <location>
        <begin position="34"/>
        <end position="336"/>
    </location>
</feature>
<evidence type="ECO:0000313" key="3">
    <source>
        <dbReference type="EMBL" id="MBP0444272.1"/>
    </source>
</evidence>
<accession>A0ABS4AB93</accession>
<dbReference type="Gene3D" id="3.40.190.10">
    <property type="entry name" value="Periplasmic binding protein-like II"/>
    <property type="match status" value="1"/>
</dbReference>
<gene>
    <name evidence="3" type="ORF">J8J14_05720</name>
</gene>
<dbReference type="PIRSF" id="PIRSF017082">
    <property type="entry name" value="YflP"/>
    <property type="match status" value="1"/>
</dbReference>
<sequence length="336" mass="35599">MTDRPRGLPRRALLATPAILAAPALIRARPASAQSTEAWPARPVSVLVPFVAGGPSDIVARAASNRMAQVIGQPVVVENRPGANGEIAARAAMRAAPDGHTMMIGSIGVWAINAALRPNLGYDPVKDFTPLVLAVTTPNALVVNRDHPAKDVPSLIAWLKERNGRASYSTSGVGSSDQMTTELFKLRTGTQITHVPYTGGAAAATDLIAGNVDLSFQNLGTVAGHINGGRLRALMVTSENPHPVLPGVPTSKQAGLEDFVVTSWQAFMAPAGMATPLRDRVAGALRDSLLHGDVKPRLEQIGFDVVPTTPEDYRRFQEAEIARWREVVRSANITAG</sequence>
<comment type="caution">
    <text evidence="3">The sequence shown here is derived from an EMBL/GenBank/DDBJ whole genome shotgun (WGS) entry which is preliminary data.</text>
</comment>
<keyword evidence="2" id="KW-0732">Signal</keyword>
<dbReference type="InterPro" id="IPR005064">
    <property type="entry name" value="BUG"/>
</dbReference>
<dbReference type="PROSITE" id="PS51318">
    <property type="entry name" value="TAT"/>
    <property type="match status" value="1"/>
</dbReference>
<dbReference type="SUPFAM" id="SSF53850">
    <property type="entry name" value="Periplasmic binding protein-like II"/>
    <property type="match status" value="1"/>
</dbReference>
<evidence type="ECO:0000313" key="4">
    <source>
        <dbReference type="Proteomes" id="UP000681594"/>
    </source>
</evidence>
<reference evidence="3 4" key="1">
    <citation type="submission" date="2021-03" db="EMBL/GenBank/DDBJ databases">
        <authorList>
            <person name="So Y."/>
        </authorList>
    </citation>
    <scope>NUCLEOTIDE SEQUENCE [LARGE SCALE GENOMIC DNA]</scope>
    <source>
        <strain evidence="3 4">SSH11</strain>
    </source>
</reference>
<evidence type="ECO:0000256" key="1">
    <source>
        <dbReference type="ARBA" id="ARBA00006987"/>
    </source>
</evidence>
<dbReference type="InterPro" id="IPR042100">
    <property type="entry name" value="Bug_dom1"/>
</dbReference>